<keyword evidence="3" id="KW-1185">Reference proteome</keyword>
<dbReference type="AlphaFoldDB" id="F8PGK0"/>
<protein>
    <submittedName>
        <fullName evidence="2">Uncharacterized protein</fullName>
    </submittedName>
</protein>
<evidence type="ECO:0000313" key="2">
    <source>
        <dbReference type="EMBL" id="EGO04344.1"/>
    </source>
</evidence>
<dbReference type="EMBL" id="GL945474">
    <property type="protein sequence ID" value="EGO04344.1"/>
    <property type="molecule type" value="Genomic_DNA"/>
</dbReference>
<dbReference type="HOGENOM" id="CLU_1595551_0_0_1"/>
<gene>
    <name evidence="2" type="ORF">SERLA73DRAFT_148895</name>
</gene>
<feature type="coiled-coil region" evidence="1">
    <location>
        <begin position="96"/>
        <end position="142"/>
    </location>
</feature>
<accession>F8PGK0</accession>
<evidence type="ECO:0000256" key="1">
    <source>
        <dbReference type="SAM" id="Coils"/>
    </source>
</evidence>
<evidence type="ECO:0000313" key="3">
    <source>
        <dbReference type="Proteomes" id="UP000008063"/>
    </source>
</evidence>
<sequence>MTGHVTWKNKSKSMKKVKYIFHRLLNKNVVNIVIEIVYNIINRRHHQDNHMPQPLAGPAYPQLQPSFQMQQGNQLLATHGVDYNKRLLDWFQNGHAERVNQRRNRLQRQEQAEDQMIQHQEAIQLQKQEQQLAENHMHQEREIERQETIRLWVQQHSQHADLRYEGL</sequence>
<organism evidence="3">
    <name type="scientific">Serpula lacrymans var. lacrymans (strain S7.3)</name>
    <name type="common">Dry rot fungus</name>
    <dbReference type="NCBI Taxonomy" id="936435"/>
    <lineage>
        <taxon>Eukaryota</taxon>
        <taxon>Fungi</taxon>
        <taxon>Dikarya</taxon>
        <taxon>Basidiomycota</taxon>
        <taxon>Agaricomycotina</taxon>
        <taxon>Agaricomycetes</taxon>
        <taxon>Agaricomycetidae</taxon>
        <taxon>Boletales</taxon>
        <taxon>Coniophorineae</taxon>
        <taxon>Serpulaceae</taxon>
        <taxon>Serpula</taxon>
    </lineage>
</organism>
<dbReference type="Proteomes" id="UP000008063">
    <property type="component" value="Unassembled WGS sequence"/>
</dbReference>
<proteinExistence type="predicted"/>
<dbReference type="InParanoid" id="F8PGK0"/>
<keyword evidence="1" id="KW-0175">Coiled coil</keyword>
<reference evidence="3" key="1">
    <citation type="journal article" date="2011" name="Science">
        <title>The plant cell wall-decomposing machinery underlies the functional diversity of forest fungi.</title>
        <authorList>
            <person name="Eastwood D.C."/>
            <person name="Floudas D."/>
            <person name="Binder M."/>
            <person name="Majcherczyk A."/>
            <person name="Schneider P."/>
            <person name="Aerts A."/>
            <person name="Asiegbu F.O."/>
            <person name="Baker S.E."/>
            <person name="Barry K."/>
            <person name="Bendiksby M."/>
            <person name="Blumentritt M."/>
            <person name="Coutinho P.M."/>
            <person name="Cullen D."/>
            <person name="de Vries R.P."/>
            <person name="Gathman A."/>
            <person name="Goodell B."/>
            <person name="Henrissat B."/>
            <person name="Ihrmark K."/>
            <person name="Kauserud H."/>
            <person name="Kohler A."/>
            <person name="LaButti K."/>
            <person name="Lapidus A."/>
            <person name="Lavin J.L."/>
            <person name="Lee Y.-H."/>
            <person name="Lindquist E."/>
            <person name="Lilly W."/>
            <person name="Lucas S."/>
            <person name="Morin E."/>
            <person name="Murat C."/>
            <person name="Oguiza J.A."/>
            <person name="Park J."/>
            <person name="Pisabarro A.G."/>
            <person name="Riley R."/>
            <person name="Rosling A."/>
            <person name="Salamov A."/>
            <person name="Schmidt O."/>
            <person name="Schmutz J."/>
            <person name="Skrede I."/>
            <person name="Stenlid J."/>
            <person name="Wiebenga A."/>
            <person name="Xie X."/>
            <person name="Kuees U."/>
            <person name="Hibbett D.S."/>
            <person name="Hoffmeister D."/>
            <person name="Hoegberg N."/>
            <person name="Martin F."/>
            <person name="Grigoriev I.V."/>
            <person name="Watkinson S.C."/>
        </authorList>
    </citation>
    <scope>NUCLEOTIDE SEQUENCE [LARGE SCALE GENOMIC DNA]</scope>
    <source>
        <strain evidence="3">strain S7.3</strain>
    </source>
</reference>
<name>F8PGK0_SERL3</name>